<dbReference type="eggNOG" id="COG3386">
    <property type="taxonomic scope" value="Bacteria"/>
</dbReference>
<dbReference type="GO" id="GO:0004341">
    <property type="term" value="F:gluconolactonase activity"/>
    <property type="evidence" value="ECO:0007669"/>
    <property type="project" value="UniProtKB-EC"/>
</dbReference>
<evidence type="ECO:0000256" key="4">
    <source>
        <dbReference type="PIRSR" id="PIRSR605511-2"/>
    </source>
</evidence>
<keyword evidence="2 6" id="KW-0378">Hydrolase</keyword>
<dbReference type="PANTHER" id="PTHR47572:SF4">
    <property type="entry name" value="LACTONASE DRP35"/>
    <property type="match status" value="1"/>
</dbReference>
<feature type="binding site" evidence="4">
    <location>
        <position position="49"/>
    </location>
    <ligand>
        <name>substrate</name>
    </ligand>
</feature>
<dbReference type="InterPro" id="IPR051262">
    <property type="entry name" value="SMP-30/CGR1_Lactonase"/>
</dbReference>
<dbReference type="PANTHER" id="PTHR47572">
    <property type="entry name" value="LIPOPROTEIN-RELATED"/>
    <property type="match status" value="1"/>
</dbReference>
<accession>D5P7C5</accession>
<dbReference type="InterPro" id="IPR011042">
    <property type="entry name" value="6-blade_b-propeller_TolB-like"/>
</dbReference>
<dbReference type="HOGENOM" id="CLU_077667_0_0_11"/>
<dbReference type="Proteomes" id="UP000003653">
    <property type="component" value="Unassembled WGS sequence"/>
</dbReference>
<comment type="cofactor">
    <cofactor evidence="4">
        <name>Zn(2+)</name>
        <dbReference type="ChEBI" id="CHEBI:29105"/>
    </cofactor>
    <text evidence="4">Binds 1 divalent metal cation per subunit.</text>
</comment>
<dbReference type="EC" id="3.1.1.17" evidence="6"/>
<comment type="caution">
    <text evidence="6">The sequence shown here is derived from an EMBL/GenBank/DDBJ whole genome shotgun (WGS) entry which is preliminary data.</text>
</comment>
<evidence type="ECO:0000256" key="3">
    <source>
        <dbReference type="PIRSR" id="PIRSR605511-1"/>
    </source>
</evidence>
<dbReference type="PRINTS" id="PR01790">
    <property type="entry name" value="SMP30FAMILY"/>
</dbReference>
<dbReference type="SUPFAM" id="SSF63829">
    <property type="entry name" value="Calcium-dependent phosphotriesterase"/>
    <property type="match status" value="1"/>
</dbReference>
<keyword evidence="7" id="KW-1185">Reference proteome</keyword>
<dbReference type="InterPro" id="IPR005511">
    <property type="entry name" value="SMP-30"/>
</dbReference>
<keyword evidence="4" id="KW-0862">Zinc</keyword>
<dbReference type="GO" id="GO:0046872">
    <property type="term" value="F:metal ion binding"/>
    <property type="evidence" value="ECO:0007669"/>
    <property type="project" value="UniProtKB-KW"/>
</dbReference>
<dbReference type="InterPro" id="IPR013658">
    <property type="entry name" value="SGL"/>
</dbReference>
<feature type="binding site" evidence="4">
    <location>
        <position position="84"/>
    </location>
    <ligand>
        <name>a divalent metal cation</name>
        <dbReference type="ChEBI" id="CHEBI:60240"/>
    </ligand>
</feature>
<sequence length="237" mass="25690">MLQDLDPETDAITAVLSGQLDGRRLKWLNFVCADSTGALWCSVSTVADDLMDTIAHGTADGFIFRVVPDRQSARVVADKVNFPNCMALDRDEDYLYVVRTLTADVVRFPIEGETLGPQERFGRPLGGRRPDEYGPDAGRLMADPEVGRRWGMADGCAFDAAGNLWVTLVLANKIVAISPDGRATTVIEDPDGALLNGPTSIAWGGKDMRDIYIGSITAPYVLKGRSSVPGLPLIHQR</sequence>
<evidence type="ECO:0000256" key="1">
    <source>
        <dbReference type="ARBA" id="ARBA00008853"/>
    </source>
</evidence>
<evidence type="ECO:0000256" key="2">
    <source>
        <dbReference type="ARBA" id="ARBA00022801"/>
    </source>
</evidence>
<feature type="active site" description="Proton donor/acceptor" evidence="3">
    <location>
        <position position="154"/>
    </location>
</feature>
<dbReference type="EMBL" id="ADNV01000196">
    <property type="protein sequence ID" value="EFG78033.1"/>
    <property type="molecule type" value="Genomic_DNA"/>
</dbReference>
<protein>
    <submittedName>
        <fullName evidence="6">Strictosidine synthase</fullName>
        <ecNumber evidence="6">3.1.1.17</ecNumber>
    </submittedName>
</protein>
<dbReference type="Gene3D" id="2.120.10.30">
    <property type="entry name" value="TolB, C-terminal domain"/>
    <property type="match status" value="1"/>
</dbReference>
<evidence type="ECO:0000259" key="5">
    <source>
        <dbReference type="Pfam" id="PF08450"/>
    </source>
</evidence>
<evidence type="ECO:0000313" key="6">
    <source>
        <dbReference type="EMBL" id="EFG78033.1"/>
    </source>
</evidence>
<dbReference type="AlphaFoldDB" id="D5P7C5"/>
<gene>
    <name evidence="6" type="ORF">HMPREF0591_2069</name>
</gene>
<reference evidence="6 7" key="1">
    <citation type="submission" date="2010-04" db="EMBL/GenBank/DDBJ databases">
        <authorList>
            <person name="Muzny D."/>
            <person name="Qin X."/>
            <person name="Deng J."/>
            <person name="Jiang H."/>
            <person name="Liu Y."/>
            <person name="Qu J."/>
            <person name="Song X.-Z."/>
            <person name="Zhang L."/>
            <person name="Thornton R."/>
            <person name="Coyle M."/>
            <person name="Francisco L."/>
            <person name="Jackson L."/>
            <person name="Javaid M."/>
            <person name="Korchina V."/>
            <person name="Kovar C."/>
            <person name="Mata R."/>
            <person name="Mathew T."/>
            <person name="Ngo R."/>
            <person name="Nguyen L."/>
            <person name="Nguyen N."/>
            <person name="Okwuonu G."/>
            <person name="Ongeri F."/>
            <person name="Pham C."/>
            <person name="Simmons D."/>
            <person name="Wilczek-Boney K."/>
            <person name="Hale W."/>
            <person name="Jakkamsetti A."/>
            <person name="Pham P."/>
            <person name="Ruth R."/>
            <person name="San Lucas F."/>
            <person name="Warren J."/>
            <person name="Zhang J."/>
            <person name="Zhao Z."/>
            <person name="Zhou C."/>
            <person name="Zhu D."/>
            <person name="Lee S."/>
            <person name="Bess C."/>
            <person name="Blankenburg K."/>
            <person name="Forbes L."/>
            <person name="Fu Q."/>
            <person name="Gubbala S."/>
            <person name="Hirani K."/>
            <person name="Jayaseelan J.C."/>
            <person name="Lara F."/>
            <person name="Munidasa M."/>
            <person name="Palculict T."/>
            <person name="Patil S."/>
            <person name="Pu L.-L."/>
            <person name="Saada N."/>
            <person name="Tang L."/>
            <person name="Weissenberger G."/>
            <person name="Zhu Y."/>
            <person name="Hemphill L."/>
            <person name="Shang Y."/>
            <person name="Youmans B."/>
            <person name="Ayvaz T."/>
            <person name="Ross M."/>
            <person name="Santibanez J."/>
            <person name="Aqrawi P."/>
            <person name="Gross S."/>
            <person name="Joshi V."/>
            <person name="Fowler G."/>
            <person name="Nazareth L."/>
            <person name="Reid J."/>
            <person name="Worley K."/>
            <person name="Petrosino J."/>
            <person name="Highlander S."/>
            <person name="Gibbs R."/>
        </authorList>
    </citation>
    <scope>NUCLEOTIDE SEQUENCE [LARGE SCALE GENOMIC DNA]</scope>
    <source>
        <strain evidence="6 7">ATCC BAA-614</strain>
    </source>
</reference>
<organism evidence="6 7">
    <name type="scientific">Mycobacterium parascrofulaceum ATCC BAA-614</name>
    <dbReference type="NCBI Taxonomy" id="525368"/>
    <lineage>
        <taxon>Bacteria</taxon>
        <taxon>Bacillati</taxon>
        <taxon>Actinomycetota</taxon>
        <taxon>Actinomycetes</taxon>
        <taxon>Mycobacteriales</taxon>
        <taxon>Mycobacteriaceae</taxon>
        <taxon>Mycobacterium</taxon>
        <taxon>Mycobacterium simiae complex</taxon>
    </lineage>
</organism>
<comment type="similarity">
    <text evidence="1">Belongs to the SMP-30/CGR1 family.</text>
</comment>
<keyword evidence="4" id="KW-0479">Metal-binding</keyword>
<dbReference type="Pfam" id="PF08450">
    <property type="entry name" value="SGL"/>
    <property type="match status" value="1"/>
</dbReference>
<name>D5P7C5_9MYCO</name>
<feature type="binding site" evidence="4">
    <location>
        <position position="154"/>
    </location>
    <ligand>
        <name>a divalent metal cation</name>
        <dbReference type="ChEBI" id="CHEBI:60240"/>
    </ligand>
</feature>
<proteinExistence type="inferred from homology"/>
<feature type="domain" description="SMP-30/Gluconolactonase/LRE-like region" evidence="5">
    <location>
        <begin position="6"/>
        <end position="216"/>
    </location>
</feature>
<evidence type="ECO:0000313" key="7">
    <source>
        <dbReference type="Proteomes" id="UP000003653"/>
    </source>
</evidence>